<evidence type="ECO:0000313" key="2">
    <source>
        <dbReference type="EMBL" id="SFG15354.1"/>
    </source>
</evidence>
<organism evidence="2 3">
    <name type="scientific">Ligilactobacillus ruminis DSM 20403 = NBRC 102161</name>
    <dbReference type="NCBI Taxonomy" id="1423798"/>
    <lineage>
        <taxon>Bacteria</taxon>
        <taxon>Bacillati</taxon>
        <taxon>Bacillota</taxon>
        <taxon>Bacilli</taxon>
        <taxon>Lactobacillales</taxon>
        <taxon>Lactobacillaceae</taxon>
        <taxon>Ligilactobacillus</taxon>
    </lineage>
</organism>
<dbReference type="GO" id="GO:0005840">
    <property type="term" value="C:ribosome"/>
    <property type="evidence" value="ECO:0007669"/>
    <property type="project" value="UniProtKB-KW"/>
</dbReference>
<dbReference type="SUPFAM" id="SSF55315">
    <property type="entry name" value="L30e-like"/>
    <property type="match status" value="1"/>
</dbReference>
<gene>
    <name evidence="2" type="ORF">SAMN02910432_00124</name>
</gene>
<evidence type="ECO:0000259" key="1">
    <source>
        <dbReference type="Pfam" id="PF01248"/>
    </source>
</evidence>
<dbReference type="EMBL" id="FOPI01000003">
    <property type="protein sequence ID" value="SFG15354.1"/>
    <property type="molecule type" value="Genomic_DNA"/>
</dbReference>
<accession>A0A1I2PH04</accession>
<dbReference type="Proteomes" id="UP000182635">
    <property type="component" value="Unassembled WGS sequence"/>
</dbReference>
<keyword evidence="2" id="KW-0689">Ribosomal protein</keyword>
<dbReference type="RefSeq" id="WP_003693871.1">
    <property type="nucleotide sequence ID" value="NZ_AYYL01000001.1"/>
</dbReference>
<proteinExistence type="predicted"/>
<dbReference type="GeneID" id="29803439"/>
<protein>
    <submittedName>
        <fullName evidence="2">Ribosomal protein L7Ae</fullName>
    </submittedName>
</protein>
<dbReference type="Gene3D" id="3.30.1330.30">
    <property type="match status" value="1"/>
</dbReference>
<evidence type="ECO:0000313" key="3">
    <source>
        <dbReference type="Proteomes" id="UP000182635"/>
    </source>
</evidence>
<dbReference type="Pfam" id="PF01248">
    <property type="entry name" value="Ribosomal_L7Ae"/>
    <property type="match status" value="1"/>
</dbReference>
<feature type="domain" description="Ribosomal protein eL8/eL30/eS12/Gadd45" evidence="1">
    <location>
        <begin position="6"/>
        <end position="95"/>
    </location>
</feature>
<dbReference type="InterPro" id="IPR029064">
    <property type="entry name" value="Ribosomal_eL30-like_sf"/>
</dbReference>
<reference evidence="3" key="1">
    <citation type="submission" date="2016-10" db="EMBL/GenBank/DDBJ databases">
        <authorList>
            <person name="Varghese N."/>
            <person name="Submissions S."/>
        </authorList>
    </citation>
    <scope>NUCLEOTIDE SEQUENCE [LARGE SCALE GENOMIC DNA]</scope>
    <source>
        <strain evidence="3">DSM 20403</strain>
    </source>
</reference>
<sequence>MENRQKVLQSLGLARRAKKLTTGIDLVIDQVRLGKAYLVFCANDAGQSTKKKITDKCNSYNVTCSLEFTRDELSAAIGSKRSIIAVTDAGFAKKFKQLLSL</sequence>
<dbReference type="InterPro" id="IPR004038">
    <property type="entry name" value="Ribosomal_eL8/eL30/eS12/Gad45"/>
</dbReference>
<keyword evidence="2" id="KW-0687">Ribonucleoprotein</keyword>
<dbReference type="OrthoDB" id="9794863at2"/>
<dbReference type="AlphaFoldDB" id="A0A1I2PH04"/>
<name>A0A1I2PH04_9LACO</name>